<dbReference type="WBParaSite" id="PEQ_0001411901-mRNA-1">
    <property type="protein sequence ID" value="PEQ_0001411901-mRNA-1"/>
    <property type="gene ID" value="PEQ_0001411901"/>
</dbReference>
<evidence type="ECO:0000313" key="1">
    <source>
        <dbReference type="Proteomes" id="UP000887564"/>
    </source>
</evidence>
<sequence>LQLSVKSSELCAVEGEKARVEKRLAEKDRELEEVLKKGFCEETANATTDSIMDAEIARLTHKTNEQARCEEINAICNEYKRDAEVRDDNGLRLSGLNCLLLASRELSFVM</sequence>
<dbReference type="Proteomes" id="UP000887564">
    <property type="component" value="Unplaced"/>
</dbReference>
<evidence type="ECO:0000313" key="2">
    <source>
        <dbReference type="WBParaSite" id="PEQ_0001411901-mRNA-1"/>
    </source>
</evidence>
<organism evidence="1 2">
    <name type="scientific">Parascaris equorum</name>
    <name type="common">Equine roundworm</name>
    <dbReference type="NCBI Taxonomy" id="6256"/>
    <lineage>
        <taxon>Eukaryota</taxon>
        <taxon>Metazoa</taxon>
        <taxon>Ecdysozoa</taxon>
        <taxon>Nematoda</taxon>
        <taxon>Chromadorea</taxon>
        <taxon>Rhabditida</taxon>
        <taxon>Spirurina</taxon>
        <taxon>Ascaridomorpha</taxon>
        <taxon>Ascaridoidea</taxon>
        <taxon>Ascarididae</taxon>
        <taxon>Parascaris</taxon>
    </lineage>
</organism>
<protein>
    <submittedName>
        <fullName evidence="2">Uncharacterized protein</fullName>
    </submittedName>
</protein>
<keyword evidence="1" id="KW-1185">Reference proteome</keyword>
<dbReference type="AlphaFoldDB" id="A0A914S641"/>
<proteinExistence type="predicted"/>
<accession>A0A914S641</accession>
<reference evidence="2" key="1">
    <citation type="submission" date="2022-11" db="UniProtKB">
        <authorList>
            <consortium name="WormBaseParasite"/>
        </authorList>
    </citation>
    <scope>IDENTIFICATION</scope>
</reference>
<name>A0A914S641_PAREQ</name>